<dbReference type="Proteomes" id="UP000515307">
    <property type="component" value="Chromosome"/>
</dbReference>
<feature type="signal peptide" evidence="3">
    <location>
        <begin position="1"/>
        <end position="28"/>
    </location>
</feature>
<organism evidence="4 5">
    <name type="scientific">Streptomyces finlayi</name>
    <dbReference type="NCBI Taxonomy" id="67296"/>
    <lineage>
        <taxon>Bacteria</taxon>
        <taxon>Bacillati</taxon>
        <taxon>Actinomycetota</taxon>
        <taxon>Actinomycetes</taxon>
        <taxon>Kitasatosporales</taxon>
        <taxon>Streptomycetaceae</taxon>
        <taxon>Streptomyces</taxon>
    </lineage>
</organism>
<keyword evidence="5" id="KW-1185">Reference proteome</keyword>
<protein>
    <recommendedName>
        <fullName evidence="6">Lipoprotein</fullName>
    </recommendedName>
</protein>
<feature type="compositionally biased region" description="Low complexity" evidence="1">
    <location>
        <begin position="114"/>
        <end position="143"/>
    </location>
</feature>
<dbReference type="KEGG" id="sfiy:F0344_02125"/>
<keyword evidence="2" id="KW-1133">Transmembrane helix</keyword>
<feature type="chain" id="PRO_5028937937" description="Lipoprotein" evidence="3">
    <location>
        <begin position="29"/>
        <end position="185"/>
    </location>
</feature>
<sequence length="185" mass="17964">MRAIRVAPTALLGSVALVLTAPATAAYAATNGPDTSFTPSVTPSVIAPGGQVTLGAMGCDVAATASSGVFDTTTIPSGQSATATVDWDAKRGAVYEVRFSCGGTVRMVDLTITGGATSTPTRTPTSTPTRTAPASPTAVAPSGVQGGLGGSVDGIDAGEVAAGGALVLAAAGGAVYVMRKRRGSH</sequence>
<keyword evidence="3" id="KW-0732">Signal</keyword>
<reference evidence="5" key="1">
    <citation type="submission" date="2019-10" db="EMBL/GenBank/DDBJ databases">
        <title>Antimicrobial potential of Antarctic Bacteria.</title>
        <authorList>
            <person name="Benaud N."/>
            <person name="Edwards R.J."/>
            <person name="Ferrari B.C."/>
        </authorList>
    </citation>
    <scope>NUCLEOTIDE SEQUENCE [LARGE SCALE GENOMIC DNA]</scope>
    <source>
        <strain evidence="5">NBSH44</strain>
    </source>
</reference>
<dbReference type="RefSeq" id="WP_185297135.1">
    <property type="nucleotide sequence ID" value="NZ_CP045702.1"/>
</dbReference>
<evidence type="ECO:0008006" key="6">
    <source>
        <dbReference type="Google" id="ProtNLM"/>
    </source>
</evidence>
<evidence type="ECO:0000256" key="3">
    <source>
        <dbReference type="SAM" id="SignalP"/>
    </source>
</evidence>
<dbReference type="EMBL" id="CP045702">
    <property type="protein sequence ID" value="QNE73569.1"/>
    <property type="molecule type" value="Genomic_DNA"/>
</dbReference>
<evidence type="ECO:0000313" key="4">
    <source>
        <dbReference type="EMBL" id="QNE73569.1"/>
    </source>
</evidence>
<dbReference type="AlphaFoldDB" id="A0A7G7BE04"/>
<evidence type="ECO:0000256" key="2">
    <source>
        <dbReference type="SAM" id="Phobius"/>
    </source>
</evidence>
<keyword evidence="2" id="KW-0812">Transmembrane</keyword>
<keyword evidence="2" id="KW-0472">Membrane</keyword>
<evidence type="ECO:0000256" key="1">
    <source>
        <dbReference type="SAM" id="MobiDB-lite"/>
    </source>
</evidence>
<feature type="transmembrane region" description="Helical" evidence="2">
    <location>
        <begin position="160"/>
        <end position="178"/>
    </location>
</feature>
<name>A0A7G7BE04_9ACTN</name>
<accession>A0A7G7BE04</accession>
<feature type="region of interest" description="Disordered" evidence="1">
    <location>
        <begin position="114"/>
        <end position="145"/>
    </location>
</feature>
<evidence type="ECO:0000313" key="5">
    <source>
        <dbReference type="Proteomes" id="UP000515307"/>
    </source>
</evidence>
<gene>
    <name evidence="4" type="ORF">F0344_02125</name>
</gene>
<proteinExistence type="predicted"/>